<evidence type="ECO:0000256" key="3">
    <source>
        <dbReference type="PROSITE-ProRule" id="PRU00708"/>
    </source>
</evidence>
<dbReference type="SUPFAM" id="SSF48452">
    <property type="entry name" value="TPR-like"/>
    <property type="match status" value="1"/>
</dbReference>
<feature type="repeat" description="PPR" evidence="3">
    <location>
        <begin position="389"/>
        <end position="423"/>
    </location>
</feature>
<comment type="caution">
    <text evidence="5">The sequence shown here is derived from an EMBL/GenBank/DDBJ whole genome shotgun (WGS) entry which is preliminary data.</text>
</comment>
<dbReference type="Pfam" id="PF01535">
    <property type="entry name" value="PPR"/>
    <property type="match status" value="5"/>
</dbReference>
<evidence type="ECO:0000256" key="4">
    <source>
        <dbReference type="SAM" id="Coils"/>
    </source>
</evidence>
<name>A0A565BST8_9BRAS</name>
<dbReference type="Pfam" id="PF13812">
    <property type="entry name" value="PPR_3"/>
    <property type="match status" value="1"/>
</dbReference>
<feature type="repeat" description="PPR" evidence="3">
    <location>
        <begin position="319"/>
        <end position="353"/>
    </location>
</feature>
<dbReference type="GO" id="GO:0003729">
    <property type="term" value="F:mRNA binding"/>
    <property type="evidence" value="ECO:0007669"/>
    <property type="project" value="TreeGrafter"/>
</dbReference>
<evidence type="ECO:0008006" key="7">
    <source>
        <dbReference type="Google" id="ProtNLM"/>
    </source>
</evidence>
<dbReference type="GO" id="GO:0006396">
    <property type="term" value="P:RNA processing"/>
    <property type="evidence" value="ECO:0007669"/>
    <property type="project" value="TreeGrafter"/>
</dbReference>
<evidence type="ECO:0000313" key="5">
    <source>
        <dbReference type="EMBL" id="VVB04426.1"/>
    </source>
</evidence>
<organism evidence="5 6">
    <name type="scientific">Arabis nemorensis</name>
    <dbReference type="NCBI Taxonomy" id="586526"/>
    <lineage>
        <taxon>Eukaryota</taxon>
        <taxon>Viridiplantae</taxon>
        <taxon>Streptophyta</taxon>
        <taxon>Embryophyta</taxon>
        <taxon>Tracheophyta</taxon>
        <taxon>Spermatophyta</taxon>
        <taxon>Magnoliopsida</taxon>
        <taxon>eudicotyledons</taxon>
        <taxon>Gunneridae</taxon>
        <taxon>Pentapetalae</taxon>
        <taxon>rosids</taxon>
        <taxon>malvids</taxon>
        <taxon>Brassicales</taxon>
        <taxon>Brassicaceae</taxon>
        <taxon>Arabideae</taxon>
        <taxon>Arabis</taxon>
    </lineage>
</organism>
<keyword evidence="6" id="KW-1185">Reference proteome</keyword>
<dbReference type="NCBIfam" id="TIGR00756">
    <property type="entry name" value="PPR"/>
    <property type="match status" value="6"/>
</dbReference>
<evidence type="ECO:0000256" key="1">
    <source>
        <dbReference type="ARBA" id="ARBA00007626"/>
    </source>
</evidence>
<dbReference type="PROSITE" id="PS51375">
    <property type="entry name" value="PPR"/>
    <property type="match status" value="8"/>
</dbReference>
<dbReference type="PANTHER" id="PTHR47934:SF6">
    <property type="entry name" value="MITOCHONDRIAL GROUP I INTRON SPLICING FACTOR CCM1-RELATED"/>
    <property type="match status" value="1"/>
</dbReference>
<proteinExistence type="inferred from homology"/>
<protein>
    <recommendedName>
        <fullName evidence="7">Pentacotripeptide-repeat region of PRORP domain-containing protein</fullName>
    </recommendedName>
</protein>
<dbReference type="InterPro" id="IPR011990">
    <property type="entry name" value="TPR-like_helical_dom_sf"/>
</dbReference>
<dbReference type="Proteomes" id="UP000489600">
    <property type="component" value="Unassembled WGS sequence"/>
</dbReference>
<feature type="repeat" description="PPR" evidence="3">
    <location>
        <begin position="460"/>
        <end position="494"/>
    </location>
</feature>
<keyword evidence="2" id="KW-0677">Repeat</keyword>
<evidence type="ECO:0000313" key="6">
    <source>
        <dbReference type="Proteomes" id="UP000489600"/>
    </source>
</evidence>
<feature type="repeat" description="PPR" evidence="3">
    <location>
        <begin position="284"/>
        <end position="318"/>
    </location>
</feature>
<dbReference type="Pfam" id="PF13041">
    <property type="entry name" value="PPR_2"/>
    <property type="match status" value="2"/>
</dbReference>
<dbReference type="Gene3D" id="1.25.40.10">
    <property type="entry name" value="Tetratricopeptide repeat domain"/>
    <property type="match status" value="4"/>
</dbReference>
<dbReference type="PANTHER" id="PTHR47934">
    <property type="entry name" value="PENTATRICOPEPTIDE REPEAT-CONTAINING PROTEIN PET309, MITOCHONDRIAL"/>
    <property type="match status" value="1"/>
</dbReference>
<feature type="coiled-coil region" evidence="4">
    <location>
        <begin position="121"/>
        <end position="148"/>
    </location>
</feature>
<dbReference type="GO" id="GO:0005739">
    <property type="term" value="C:mitochondrion"/>
    <property type="evidence" value="ECO:0007669"/>
    <property type="project" value="TreeGrafter"/>
</dbReference>
<dbReference type="InterPro" id="IPR002885">
    <property type="entry name" value="PPR_rpt"/>
</dbReference>
<feature type="repeat" description="PPR" evidence="3">
    <location>
        <begin position="425"/>
        <end position="459"/>
    </location>
</feature>
<dbReference type="OrthoDB" id="185373at2759"/>
<sequence length="574" mass="65528">MGDIWLSPVSITATSNELDCGCYSVKKTTCVWRACHWSLSHSLALTMKPKRRRLVNGSVKMESFSLATPRMCLRNVSSELDRCENMAFGSESEAEHGLAERGKDISFLEQKPENLCDFLVENGLEEKLAANRNRIHFLEERNEEMLSKRLLKLSRLDKVRSALELFDSMRTLGLQPNAHACNSFLSCLLRNGNLQKVFIVFEFMRKKDNVTGHTYSLLLKTAAEVKGCDSALRMFRELERDPKHKSYFDVILYNTVISLCGRIDNVHETERIWRVMKGDGQIGTEITYSLLVSIFVRCGRSELALDAYGEMINNKISLREDAMYGMISACTKEEKWDLALKIFQSMLKKGMKPNLVACNTLINSLGKAGKVGLVFKVYSVAKSLGHKPDEYTWNALLTALYKANRYADVLQLFDMIRSENLCCVNEYLYKTAMMSCQKLGAWEKAVKLLHQMECSGLTVSTSSYNLVISSCEKSRQSKVALQVYEHMAHRDCIPDTFTYLSLVRSCIWGSLWDEVKDILKKVEPDVSLYNAAIHGMCLRREFKFAKELYVKMREMGLEPDGKTRAMMLQNLKKH</sequence>
<evidence type="ECO:0000256" key="2">
    <source>
        <dbReference type="ARBA" id="ARBA00022737"/>
    </source>
</evidence>
<feature type="repeat" description="PPR" evidence="3">
    <location>
        <begin position="354"/>
        <end position="388"/>
    </location>
</feature>
<feature type="repeat" description="PPR" evidence="3">
    <location>
        <begin position="249"/>
        <end position="283"/>
    </location>
</feature>
<gene>
    <name evidence="5" type="ORF">ANE_LOCUS14870</name>
</gene>
<keyword evidence="4" id="KW-0175">Coiled coil</keyword>
<dbReference type="InterPro" id="IPR051114">
    <property type="entry name" value="Mito_RNA_Proc_CCM1"/>
</dbReference>
<dbReference type="AlphaFoldDB" id="A0A565BST8"/>
<feature type="repeat" description="PPR" evidence="3">
    <location>
        <begin position="525"/>
        <end position="559"/>
    </location>
</feature>
<reference evidence="5" key="1">
    <citation type="submission" date="2019-07" db="EMBL/GenBank/DDBJ databases">
        <authorList>
            <person name="Dittberner H."/>
        </authorList>
    </citation>
    <scope>NUCLEOTIDE SEQUENCE [LARGE SCALE GENOMIC DNA]</scope>
</reference>
<comment type="similarity">
    <text evidence="1">Belongs to the PPR family. P subfamily.</text>
</comment>
<dbReference type="GO" id="GO:0007005">
    <property type="term" value="P:mitochondrion organization"/>
    <property type="evidence" value="ECO:0007669"/>
    <property type="project" value="TreeGrafter"/>
</dbReference>
<accession>A0A565BST8</accession>
<dbReference type="EMBL" id="CABITT030000005">
    <property type="protein sequence ID" value="VVB04426.1"/>
    <property type="molecule type" value="Genomic_DNA"/>
</dbReference>